<dbReference type="AlphaFoldDB" id="A0A9W9TNC6"/>
<feature type="repeat" description="RCC1" evidence="1">
    <location>
        <begin position="201"/>
        <end position="253"/>
    </location>
</feature>
<evidence type="ECO:0000313" key="3">
    <source>
        <dbReference type="Proteomes" id="UP001150941"/>
    </source>
</evidence>
<proteinExistence type="predicted"/>
<name>A0A9W9TNC6_9EURO</name>
<reference evidence="2" key="1">
    <citation type="submission" date="2022-11" db="EMBL/GenBank/DDBJ databases">
        <authorList>
            <person name="Petersen C."/>
        </authorList>
    </citation>
    <scope>NUCLEOTIDE SEQUENCE</scope>
    <source>
        <strain evidence="2">IBT 19713</strain>
    </source>
</reference>
<dbReference type="GeneID" id="83202451"/>
<dbReference type="InterPro" id="IPR009091">
    <property type="entry name" value="RCC1/BLIP-II"/>
</dbReference>
<dbReference type="PROSITE" id="PS50012">
    <property type="entry name" value="RCC1_3"/>
    <property type="match status" value="4"/>
</dbReference>
<protein>
    <recommendedName>
        <fullName evidence="4">Alpha-tubulin suppressor protein Aats1</fullName>
    </recommendedName>
</protein>
<feature type="repeat" description="RCC1" evidence="1">
    <location>
        <begin position="315"/>
        <end position="352"/>
    </location>
</feature>
<accession>A0A9W9TNC6</accession>
<evidence type="ECO:0000313" key="2">
    <source>
        <dbReference type="EMBL" id="KAJ5232896.1"/>
    </source>
</evidence>
<dbReference type="PANTHER" id="PTHR45982:SF1">
    <property type="entry name" value="REGULATOR OF CHROMOSOME CONDENSATION"/>
    <property type="match status" value="1"/>
</dbReference>
<dbReference type="InterPro" id="IPR000408">
    <property type="entry name" value="Reg_chr_condens"/>
</dbReference>
<dbReference type="Pfam" id="PF13540">
    <property type="entry name" value="RCC1_2"/>
    <property type="match status" value="2"/>
</dbReference>
<dbReference type="PROSITE" id="PS00626">
    <property type="entry name" value="RCC1_2"/>
    <property type="match status" value="2"/>
</dbReference>
<dbReference type="InterPro" id="IPR051553">
    <property type="entry name" value="Ran_GTPase-activating"/>
</dbReference>
<dbReference type="Proteomes" id="UP001150941">
    <property type="component" value="Unassembled WGS sequence"/>
</dbReference>
<sequence length="410" mass="42604">MSIFALGSNGSGQLGIGHIEDVSTPTQCVFSTATPIAPNDEVTRITAGGNHTLLLTKQGHVYAAGCNDDGRCGPAASAARDKSVQTSNEANLLHFRRLVLPDPASGSHIETFKCISATWEGTILVASVPCPPSDSGRSMPVSTDRVFVLGSTPKGELGLGESAQSTPPSPGTCIPDFPPSGTDVIGLASGMGHTVAILSSGEVYGWGGARKGQLGEGSKARKIVWSPTRVDGIPFHAMGAVCGREFTVVLGRPGRGEFIVLGDPANRWGVLRIPDALRYDPVPAAGVGYLDIGASWHGIYVQLPEAEVQDQSGSRSLLAWGRDDRGQLPPKNLPSVRNLAVGSEHALALLKDGSVAAFGWGEHGNCGPDTDPRGNVAGEYKVIPLPHAGLGDRKIVNVGAGCATSWLMVK</sequence>
<feature type="repeat" description="RCC1" evidence="1">
    <location>
        <begin position="1"/>
        <end position="58"/>
    </location>
</feature>
<dbReference type="PRINTS" id="PR00633">
    <property type="entry name" value="RCCNDNSATION"/>
</dbReference>
<dbReference type="Gene3D" id="2.130.10.30">
    <property type="entry name" value="Regulator of chromosome condensation 1/beta-lactamase-inhibitor protein II"/>
    <property type="match status" value="2"/>
</dbReference>
<dbReference type="OrthoDB" id="5370059at2759"/>
<dbReference type="PANTHER" id="PTHR45982">
    <property type="entry name" value="REGULATOR OF CHROMOSOME CONDENSATION"/>
    <property type="match status" value="1"/>
</dbReference>
<dbReference type="EMBL" id="JAPQKS010000004">
    <property type="protein sequence ID" value="KAJ5232896.1"/>
    <property type="molecule type" value="Genomic_DNA"/>
</dbReference>
<feature type="repeat" description="RCC1" evidence="1">
    <location>
        <begin position="144"/>
        <end position="200"/>
    </location>
</feature>
<reference evidence="2" key="2">
    <citation type="journal article" date="2023" name="IMA Fungus">
        <title>Comparative genomic study of the Penicillium genus elucidates a diverse pangenome and 15 lateral gene transfer events.</title>
        <authorList>
            <person name="Petersen C."/>
            <person name="Sorensen T."/>
            <person name="Nielsen M.R."/>
            <person name="Sondergaard T.E."/>
            <person name="Sorensen J.L."/>
            <person name="Fitzpatrick D.A."/>
            <person name="Frisvad J.C."/>
            <person name="Nielsen K.L."/>
        </authorList>
    </citation>
    <scope>NUCLEOTIDE SEQUENCE</scope>
    <source>
        <strain evidence="2">IBT 19713</strain>
    </source>
</reference>
<evidence type="ECO:0008006" key="4">
    <source>
        <dbReference type="Google" id="ProtNLM"/>
    </source>
</evidence>
<dbReference type="SUPFAM" id="SSF50985">
    <property type="entry name" value="RCC1/BLIP-II"/>
    <property type="match status" value="1"/>
</dbReference>
<organism evidence="2 3">
    <name type="scientific">Penicillium chermesinum</name>
    <dbReference type="NCBI Taxonomy" id="63820"/>
    <lineage>
        <taxon>Eukaryota</taxon>
        <taxon>Fungi</taxon>
        <taxon>Dikarya</taxon>
        <taxon>Ascomycota</taxon>
        <taxon>Pezizomycotina</taxon>
        <taxon>Eurotiomycetes</taxon>
        <taxon>Eurotiomycetidae</taxon>
        <taxon>Eurotiales</taxon>
        <taxon>Aspergillaceae</taxon>
        <taxon>Penicillium</taxon>
    </lineage>
</organism>
<dbReference type="RefSeq" id="XP_058330888.1">
    <property type="nucleotide sequence ID" value="XM_058475148.1"/>
</dbReference>
<dbReference type="Pfam" id="PF00415">
    <property type="entry name" value="RCC1"/>
    <property type="match status" value="1"/>
</dbReference>
<evidence type="ECO:0000256" key="1">
    <source>
        <dbReference type="PROSITE-ProRule" id="PRU00235"/>
    </source>
</evidence>
<comment type="caution">
    <text evidence="2">The sequence shown here is derived from an EMBL/GenBank/DDBJ whole genome shotgun (WGS) entry which is preliminary data.</text>
</comment>
<keyword evidence="3" id="KW-1185">Reference proteome</keyword>
<gene>
    <name evidence="2" type="ORF">N7468_005852</name>
</gene>